<dbReference type="InterPro" id="IPR003423">
    <property type="entry name" value="OMP_efflux"/>
</dbReference>
<comment type="caution">
    <text evidence="4">The sequence shown here is derived from an EMBL/GenBank/DDBJ whole genome shotgun (WGS) entry which is preliminary data.</text>
</comment>
<dbReference type="EMBL" id="VBRY01000003">
    <property type="protein sequence ID" value="TLS68355.1"/>
    <property type="molecule type" value="Genomic_DNA"/>
</dbReference>
<keyword evidence="5" id="KW-1185">Reference proteome</keyword>
<dbReference type="GO" id="GO:0005886">
    <property type="term" value="C:plasma membrane"/>
    <property type="evidence" value="ECO:0007669"/>
    <property type="project" value="UniProtKB-SubCell"/>
</dbReference>
<keyword evidence="2" id="KW-0472">Membrane</keyword>
<accession>A0A5R9GTM9</accession>
<dbReference type="Pfam" id="PF02321">
    <property type="entry name" value="OEP"/>
    <property type="match status" value="2"/>
</dbReference>
<keyword evidence="2" id="KW-0564">Palmitate</keyword>
<dbReference type="RefSeq" id="WP_138238691.1">
    <property type="nucleotide sequence ID" value="NZ_VBRY01000003.1"/>
</dbReference>
<feature type="coiled-coil region" evidence="3">
    <location>
        <begin position="418"/>
        <end position="448"/>
    </location>
</feature>
<dbReference type="PANTHER" id="PTHR30203:SF33">
    <property type="entry name" value="BLR4455 PROTEIN"/>
    <property type="match status" value="1"/>
</dbReference>
<protein>
    <submittedName>
        <fullName evidence="4">Efflux transporter outer membrane subunit</fullName>
    </submittedName>
</protein>
<dbReference type="NCBIfam" id="TIGR01845">
    <property type="entry name" value="outer_NodT"/>
    <property type="match status" value="1"/>
</dbReference>
<proteinExistence type="inferred from homology"/>
<name>A0A5R9GTM9_9PROT</name>
<gene>
    <name evidence="4" type="ORF">FEF65_04710</name>
</gene>
<dbReference type="AlphaFoldDB" id="A0A5R9GTM9"/>
<dbReference type="PANTHER" id="PTHR30203">
    <property type="entry name" value="OUTER MEMBRANE CATION EFFLUX PROTEIN"/>
    <property type="match status" value="1"/>
</dbReference>
<organism evidence="4 5">
    <name type="scientific">Mariprofundus erugo</name>
    <dbReference type="NCBI Taxonomy" id="2528639"/>
    <lineage>
        <taxon>Bacteria</taxon>
        <taxon>Pseudomonadati</taxon>
        <taxon>Pseudomonadota</taxon>
        <taxon>Candidatius Mariprofundia</taxon>
        <taxon>Mariprofundales</taxon>
        <taxon>Mariprofundaceae</taxon>
        <taxon>Mariprofundus</taxon>
    </lineage>
</organism>
<evidence type="ECO:0000313" key="5">
    <source>
        <dbReference type="Proteomes" id="UP000306585"/>
    </source>
</evidence>
<keyword evidence="2" id="KW-0449">Lipoprotein</keyword>
<evidence type="ECO:0000256" key="2">
    <source>
        <dbReference type="RuleBase" id="RU362097"/>
    </source>
</evidence>
<dbReference type="Gene3D" id="2.20.200.10">
    <property type="entry name" value="Outer membrane efflux proteins (OEP)"/>
    <property type="match status" value="1"/>
</dbReference>
<dbReference type="SUPFAM" id="SSF56954">
    <property type="entry name" value="Outer membrane efflux proteins (OEP)"/>
    <property type="match status" value="1"/>
</dbReference>
<evidence type="ECO:0000256" key="1">
    <source>
        <dbReference type="ARBA" id="ARBA00007613"/>
    </source>
</evidence>
<evidence type="ECO:0000256" key="3">
    <source>
        <dbReference type="SAM" id="Coils"/>
    </source>
</evidence>
<dbReference type="Proteomes" id="UP000306585">
    <property type="component" value="Unassembled WGS sequence"/>
</dbReference>
<comment type="similarity">
    <text evidence="1 2">Belongs to the outer membrane factor (OMF) (TC 1.B.17) family.</text>
</comment>
<keyword evidence="2" id="KW-1134">Transmembrane beta strand</keyword>
<comment type="subcellular location">
    <subcellularLocation>
        <location evidence="2">Cell membrane</location>
        <topology evidence="2">Lipid-anchor</topology>
    </subcellularLocation>
</comment>
<keyword evidence="3" id="KW-0175">Coiled coil</keyword>
<dbReference type="Gene3D" id="1.20.1600.10">
    <property type="entry name" value="Outer membrane efflux proteins (OEP)"/>
    <property type="match status" value="1"/>
</dbReference>
<dbReference type="GO" id="GO:0015562">
    <property type="term" value="F:efflux transmembrane transporter activity"/>
    <property type="evidence" value="ECO:0007669"/>
    <property type="project" value="InterPro"/>
</dbReference>
<evidence type="ECO:0000313" key="4">
    <source>
        <dbReference type="EMBL" id="TLS68355.1"/>
    </source>
</evidence>
<reference evidence="4 5" key="1">
    <citation type="journal article" date="2019" name="Appl. Environ. Microbiol.">
        <title>Environmental Evidence and Genomic Insight of Iron-oxidizing Bacteria Preference Towards More Corrosion Resistant Stainless Steel at Higher Salinities.</title>
        <authorList>
            <person name="Garrison C.E."/>
            <person name="Price K.A."/>
            <person name="Field E.K."/>
        </authorList>
    </citation>
    <scope>NUCLEOTIDE SEQUENCE [LARGE SCALE GENOMIC DNA]</scope>
    <source>
        <strain evidence="4 5">P3</strain>
    </source>
</reference>
<sequence>MIQPAPHHRLTSGKYDNKYGNRLTLLLGLMLAGCSVGPDFQRPEPPAVSGYTAEPLAKQTASTAMAAGAAQSFETGSDTPAMWWTLFHAPALDQLVDEALKKNPDLEAARAALLQARENSLTAQGVYFPSVDTNGAISRKKINGAQFGNPAAGSSSFSLFNASVDVAYVFDLFGGDRRSVEAMDAEAETARFQLEAARLTVAANVVTAAIEEASLRGRIAATQEIIEAEEQQLALLQHRFDLGASSMTDLLAHKTHLAQTRATLPPLNKQLALIRNQLSALAGRFPDQDSGETFDLAELKLPEQLPVSLPSTLVRQRPDIRAAEAQLHKASAAVGVATANFFPKLSISSSYGTVATTAGSLFTPASGVWSLGGNLLQPVIHGGSAIHNRRAAVAGYQKATAQYQSTVLTAFRNVADVLRSLQADADALQAQNNAAEAAARQLSLAREQLNAGAIDNLVLLDAQRAYEQARIALVQASASRYADTAALFQALGGGWWNRPDETVSTEQSGS</sequence>
<dbReference type="InterPro" id="IPR010131">
    <property type="entry name" value="MdtP/NodT-like"/>
</dbReference>
<keyword evidence="2" id="KW-0812">Transmembrane</keyword>